<dbReference type="Proteomes" id="UP000054466">
    <property type="component" value="Unassembled WGS sequence"/>
</dbReference>
<dbReference type="EMBL" id="KN847040">
    <property type="protein sequence ID" value="KIW33856.1"/>
    <property type="molecule type" value="Genomic_DNA"/>
</dbReference>
<sequence length="274" mass="29969">MANQQKKYFYPPSWDYPPGGPIALGNIITSPRDPVPPLVAVAPHELPDVTKLAGKTKVEWTHERATTGAFGIYTKFLQQIAGVGVDAGVDLGRADAASFQFEALETVELWPTEQYLRARLNDPRVRSYLKHRRFRRKRVFMINGVKTVTGPSAKSSRSAEFGFSLDAGVDATPAIGVPGSVGARINPTSRTSQSHGWEGSDDFVFAFRVLELCVKDGSAVDSKVYDTGAMYAEDDDSAEEDVDFVAEDVRGSGEIVADDQEQVVVMKSTDFEED</sequence>
<proteinExistence type="predicted"/>
<dbReference type="VEuPathDB" id="FungiDB:PV07_00672"/>
<organism evidence="1 2">
    <name type="scientific">Cladophialophora immunda</name>
    <dbReference type="NCBI Taxonomy" id="569365"/>
    <lineage>
        <taxon>Eukaryota</taxon>
        <taxon>Fungi</taxon>
        <taxon>Dikarya</taxon>
        <taxon>Ascomycota</taxon>
        <taxon>Pezizomycotina</taxon>
        <taxon>Eurotiomycetes</taxon>
        <taxon>Chaetothyriomycetidae</taxon>
        <taxon>Chaetothyriales</taxon>
        <taxon>Herpotrichiellaceae</taxon>
        <taxon>Cladophialophora</taxon>
    </lineage>
</organism>
<evidence type="ECO:0000313" key="1">
    <source>
        <dbReference type="EMBL" id="KIW33856.1"/>
    </source>
</evidence>
<keyword evidence="2" id="KW-1185">Reference proteome</keyword>
<protein>
    <submittedName>
        <fullName evidence="1">Uncharacterized protein</fullName>
    </submittedName>
</protein>
<dbReference type="AlphaFoldDB" id="A0A0D2A089"/>
<dbReference type="OrthoDB" id="4500473at2759"/>
<gene>
    <name evidence="1" type="ORF">PV07_00672</name>
</gene>
<dbReference type="STRING" id="569365.A0A0D2A089"/>
<dbReference type="HOGENOM" id="CLU_057547_4_2_1"/>
<evidence type="ECO:0000313" key="2">
    <source>
        <dbReference type="Proteomes" id="UP000054466"/>
    </source>
</evidence>
<reference evidence="1 2" key="1">
    <citation type="submission" date="2015-01" db="EMBL/GenBank/DDBJ databases">
        <title>The Genome Sequence of Cladophialophora immunda CBS83496.</title>
        <authorList>
            <consortium name="The Broad Institute Genomics Platform"/>
            <person name="Cuomo C."/>
            <person name="de Hoog S."/>
            <person name="Gorbushina A."/>
            <person name="Stielow B."/>
            <person name="Teixiera M."/>
            <person name="Abouelleil A."/>
            <person name="Chapman S.B."/>
            <person name="Priest M."/>
            <person name="Young S.K."/>
            <person name="Wortman J."/>
            <person name="Nusbaum C."/>
            <person name="Birren B."/>
        </authorList>
    </citation>
    <scope>NUCLEOTIDE SEQUENCE [LARGE SCALE GENOMIC DNA]</scope>
    <source>
        <strain evidence="1 2">CBS 83496</strain>
    </source>
</reference>
<accession>A0A0D2A089</accession>
<dbReference type="GeneID" id="27339866"/>
<name>A0A0D2A089_9EURO</name>
<dbReference type="RefSeq" id="XP_016254072.1">
    <property type="nucleotide sequence ID" value="XM_016387144.1"/>
</dbReference>